<dbReference type="AlphaFoldDB" id="A0A1X7SS53"/>
<dbReference type="EnsemblMetazoa" id="Aqu2.1.04979_001">
    <property type="protein sequence ID" value="Aqu2.1.04979_001"/>
    <property type="gene ID" value="Aqu2.1.04979"/>
</dbReference>
<dbReference type="InterPro" id="IPR027417">
    <property type="entry name" value="P-loop_NTPase"/>
</dbReference>
<evidence type="ECO:0000256" key="1">
    <source>
        <dbReference type="SAM" id="MobiDB-lite"/>
    </source>
</evidence>
<dbReference type="InterPro" id="IPR051055">
    <property type="entry name" value="PIF1_helicase"/>
</dbReference>
<name>A0A1X7SS53_AMPQE</name>
<proteinExistence type="predicted"/>
<dbReference type="STRING" id="400682.A0A1X7SS53"/>
<reference evidence="2" key="1">
    <citation type="submission" date="2017-05" db="UniProtKB">
        <authorList>
            <consortium name="EnsemblMetazoa"/>
        </authorList>
    </citation>
    <scope>IDENTIFICATION</scope>
</reference>
<protein>
    <submittedName>
        <fullName evidence="2">ATP-dependent DNA helicase</fullName>
    </submittedName>
</protein>
<dbReference type="eggNOG" id="ENOG502S67N">
    <property type="taxonomic scope" value="Eukaryota"/>
</dbReference>
<dbReference type="PANTHER" id="PTHR47642">
    <property type="entry name" value="ATP-DEPENDENT DNA HELICASE"/>
    <property type="match status" value="1"/>
</dbReference>
<dbReference type="PANTHER" id="PTHR47642:SF8">
    <property type="entry name" value="ATP-DEPENDENT DNA HELICASE"/>
    <property type="match status" value="1"/>
</dbReference>
<dbReference type="SUPFAM" id="SSF52540">
    <property type="entry name" value="P-loop containing nucleoside triphosphate hydrolases"/>
    <property type="match status" value="1"/>
</dbReference>
<dbReference type="InParanoid" id="A0A1X7SS53"/>
<dbReference type="OMA" id="EHYSAND"/>
<dbReference type="OrthoDB" id="10058468at2759"/>
<sequence length="576" mass="65358">MPTEEGRLKELVSLVQRHRHSTYCKKRATCRFQFPRLPSDRTLIAHPTKDNTLITKASKCLEKVQKLLQSGNEYINIEELLMSANVTPEDYRTAISTTKSGQVVVLKRQPKDCMINNYNKHVLLAWSANIDIQYILNPYACVMYVASYMMKSEKSMGKLLKQVATEERTAELIEQLRKVGAAFMTHRELGAQEAACRVLSLPLTKNSREEVFVDTTPENDRVTLMKNPKRMRHQNEDDNDVFCKSLLLRYIHRPQSLATMSLAEFAANYRPKYGSTDVSIHDDNDNDDDVLPAQDNNDSSSVETACITLRDGQGTMKKRTKEAAIRFHKWNREVDPSNWYRSQLMLYHPWYNEGTDLLGGYQSYQEHYNHVASEVNTIKKKYNKEDIENLNLNDDPPEHAWDILAPNTEHTRGCDNEEGIEHVTNFEQEDIPEMANDQGGNSRTAAILSRFDMAVNAEIIPPDKYRTLVRGLNDKQKDIIFFHRRWCKDAAIALKNGKVVTPYHMFISGPGGVGKSHIIPLVKSDTIKILQSSGAFEPDDIIVLLTAPTGVAAFNFGGLTLHSALLLGKPILCAQN</sequence>
<feature type="region of interest" description="Disordered" evidence="1">
    <location>
        <begin position="277"/>
        <end position="302"/>
    </location>
</feature>
<accession>A0A1X7SS53</accession>
<organism evidence="2">
    <name type="scientific">Amphimedon queenslandica</name>
    <name type="common">Sponge</name>
    <dbReference type="NCBI Taxonomy" id="400682"/>
    <lineage>
        <taxon>Eukaryota</taxon>
        <taxon>Metazoa</taxon>
        <taxon>Porifera</taxon>
        <taxon>Demospongiae</taxon>
        <taxon>Heteroscleromorpha</taxon>
        <taxon>Haplosclerida</taxon>
        <taxon>Niphatidae</taxon>
        <taxon>Amphimedon</taxon>
    </lineage>
</organism>
<evidence type="ECO:0000313" key="2">
    <source>
        <dbReference type="EnsemblMetazoa" id="Aqu2.1.04979_001"/>
    </source>
</evidence>
<dbReference type="Gene3D" id="3.40.50.300">
    <property type="entry name" value="P-loop containing nucleotide triphosphate hydrolases"/>
    <property type="match status" value="1"/>
</dbReference>